<dbReference type="SUPFAM" id="SSF52467">
    <property type="entry name" value="DHS-like NAD/FAD-binding domain"/>
    <property type="match status" value="1"/>
</dbReference>
<keyword evidence="10" id="KW-0456">Lyase</keyword>
<dbReference type="InterPro" id="IPR011766">
    <property type="entry name" value="TPP_enzyme_TPP-bd"/>
</dbReference>
<dbReference type="InterPro" id="IPR012110">
    <property type="entry name" value="PDC/IPDC-like"/>
</dbReference>
<evidence type="ECO:0000256" key="1">
    <source>
        <dbReference type="ARBA" id="ARBA00001041"/>
    </source>
</evidence>
<evidence type="ECO:0000256" key="2">
    <source>
        <dbReference type="ARBA" id="ARBA00001964"/>
    </source>
</evidence>
<accession>A0A8K0VWH8</accession>
<keyword evidence="13" id="KW-0472">Membrane</keyword>
<evidence type="ECO:0000256" key="9">
    <source>
        <dbReference type="ARBA" id="ARBA00023052"/>
    </source>
</evidence>
<keyword evidence="6 11" id="KW-0479">Metal-binding</keyword>
<feature type="transmembrane region" description="Helical" evidence="13">
    <location>
        <begin position="458"/>
        <end position="477"/>
    </location>
</feature>
<keyword evidence="13" id="KW-1133">Transmembrane helix</keyword>
<dbReference type="InterPro" id="IPR029035">
    <property type="entry name" value="DHS-like_NAD/FAD-binding_dom"/>
</dbReference>
<dbReference type="EC" id="4.1.1.1" evidence="4"/>
<sequence>MSKQIPLASYLFTRLYQLNVRSIHGVPGDFNLTLLDFIAASNLLWVGNTNELNAGYAADAYGRMARLSALITTFGVGELSAMNAIAGAYAERSPVVHIVGAPDRAMQDARVRVHHTFNDGEFGRFKEMYRHVSAAQADLKDEATAGREIDRVLGVCVQESRPVYILIPADMVGVLVDAERLDTPVERDWMSVTPHVSEAVGRVLDRMYAAKRPVILFDGECRALRLTQDVQDIIRTTKWPTWTTSFGRGLIDESLPNFQGIYKGSFDTQTVRDVFATADLVLIFGPHFSTTNSYGLTAIPSPAVSITFTNTKIAIGATYIRDVPAKPAVSLLLKRLLHSSSKLEPTPHPREILNSLPWHQSLPTALPAHSDDTTLTHATLWPLFRTFIRPGDILLGETGTAGYGVRELKTPPNVRIFSPATWLSIGVMLPYAQGAALAYTVAILFIGDGRFQMTVQELSIIIRHSLNVVVVLLNNAGYTIERAIHGVYAPYNDIASWNYLAAPAFFGAAAGTFTARAETRGSLRQILLDEDLRDGEGLRMVEVVLNKEDVPVGPLSDLMRKELERVRAGE</sequence>
<dbReference type="GO" id="GO:0030976">
    <property type="term" value="F:thiamine pyrophosphate binding"/>
    <property type="evidence" value="ECO:0007669"/>
    <property type="project" value="InterPro"/>
</dbReference>
<evidence type="ECO:0000256" key="7">
    <source>
        <dbReference type="ARBA" id="ARBA00022793"/>
    </source>
</evidence>
<feature type="binding site" evidence="11">
    <location>
        <position position="477"/>
    </location>
    <ligand>
        <name>Mg(2+)</name>
        <dbReference type="ChEBI" id="CHEBI:18420"/>
    </ligand>
</feature>
<protein>
    <recommendedName>
        <fullName evidence="5">Pyruvate decarboxylase</fullName>
        <ecNumber evidence="4">4.1.1.1</ecNumber>
    </recommendedName>
</protein>
<dbReference type="Gene3D" id="3.40.50.1220">
    <property type="entry name" value="TPP-binding domain"/>
    <property type="match status" value="1"/>
</dbReference>
<dbReference type="GO" id="GO:0004737">
    <property type="term" value="F:pyruvate decarboxylase activity"/>
    <property type="evidence" value="ECO:0007669"/>
    <property type="project" value="UniProtKB-EC"/>
</dbReference>
<dbReference type="EMBL" id="JAGMVJ010000013">
    <property type="protein sequence ID" value="KAH7084002.1"/>
    <property type="molecule type" value="Genomic_DNA"/>
</dbReference>
<comment type="catalytic activity">
    <reaction evidence="1">
        <text>a 2-oxocarboxylate + H(+) = an aldehyde + CO2</text>
        <dbReference type="Rhea" id="RHEA:11628"/>
        <dbReference type="ChEBI" id="CHEBI:15378"/>
        <dbReference type="ChEBI" id="CHEBI:16526"/>
        <dbReference type="ChEBI" id="CHEBI:17478"/>
        <dbReference type="ChEBI" id="CHEBI:35179"/>
        <dbReference type="EC" id="4.1.1.1"/>
    </reaction>
</comment>
<evidence type="ECO:0000259" key="14">
    <source>
        <dbReference type="Pfam" id="PF00205"/>
    </source>
</evidence>
<dbReference type="SUPFAM" id="SSF52518">
    <property type="entry name" value="Thiamin diphosphate-binding fold (THDP-binding)"/>
    <property type="match status" value="2"/>
</dbReference>
<reference evidence="17" key="1">
    <citation type="journal article" date="2021" name="Nat. Commun.">
        <title>Genetic determinants of endophytism in the Arabidopsis root mycobiome.</title>
        <authorList>
            <person name="Mesny F."/>
            <person name="Miyauchi S."/>
            <person name="Thiergart T."/>
            <person name="Pickel B."/>
            <person name="Atanasova L."/>
            <person name="Karlsson M."/>
            <person name="Huettel B."/>
            <person name="Barry K.W."/>
            <person name="Haridas S."/>
            <person name="Chen C."/>
            <person name="Bauer D."/>
            <person name="Andreopoulos W."/>
            <person name="Pangilinan J."/>
            <person name="LaButti K."/>
            <person name="Riley R."/>
            <person name="Lipzen A."/>
            <person name="Clum A."/>
            <person name="Drula E."/>
            <person name="Henrissat B."/>
            <person name="Kohler A."/>
            <person name="Grigoriev I.V."/>
            <person name="Martin F.M."/>
            <person name="Hacquard S."/>
        </authorList>
    </citation>
    <scope>NUCLEOTIDE SEQUENCE</scope>
    <source>
        <strain evidence="17">MPI-SDFR-AT-0120</strain>
    </source>
</reference>
<keyword evidence="18" id="KW-1185">Reference proteome</keyword>
<dbReference type="PIRSF" id="PIRSF036565">
    <property type="entry name" value="Pyruvt_ip_decrb"/>
    <property type="match status" value="1"/>
</dbReference>
<evidence type="ECO:0000256" key="5">
    <source>
        <dbReference type="ARBA" id="ARBA00014422"/>
    </source>
</evidence>
<dbReference type="Pfam" id="PF00205">
    <property type="entry name" value="TPP_enzyme_M"/>
    <property type="match status" value="1"/>
</dbReference>
<evidence type="ECO:0000313" key="17">
    <source>
        <dbReference type="EMBL" id="KAH7084002.1"/>
    </source>
</evidence>
<dbReference type="FunFam" id="3.40.50.970:FF:000019">
    <property type="entry name" value="Pyruvate decarboxylase isozyme"/>
    <property type="match status" value="1"/>
</dbReference>
<name>A0A8K0VWH8_9PLEO</name>
<dbReference type="PANTHER" id="PTHR43452">
    <property type="entry name" value="PYRUVATE DECARBOXYLASE"/>
    <property type="match status" value="1"/>
</dbReference>
<proteinExistence type="inferred from homology"/>
<dbReference type="InterPro" id="IPR029061">
    <property type="entry name" value="THDP-binding"/>
</dbReference>
<dbReference type="GO" id="GO:0005634">
    <property type="term" value="C:nucleus"/>
    <property type="evidence" value="ECO:0007669"/>
    <property type="project" value="TreeGrafter"/>
</dbReference>
<organism evidence="17 18">
    <name type="scientific">Paraphoma chrysanthemicola</name>
    <dbReference type="NCBI Taxonomy" id="798071"/>
    <lineage>
        <taxon>Eukaryota</taxon>
        <taxon>Fungi</taxon>
        <taxon>Dikarya</taxon>
        <taxon>Ascomycota</taxon>
        <taxon>Pezizomycotina</taxon>
        <taxon>Dothideomycetes</taxon>
        <taxon>Pleosporomycetidae</taxon>
        <taxon>Pleosporales</taxon>
        <taxon>Pleosporineae</taxon>
        <taxon>Phaeosphaeriaceae</taxon>
        <taxon>Paraphoma</taxon>
    </lineage>
</organism>
<evidence type="ECO:0000256" key="3">
    <source>
        <dbReference type="ARBA" id="ARBA00007812"/>
    </source>
</evidence>
<feature type="domain" description="Thiamine pyrophosphate enzyme central" evidence="14">
    <location>
        <begin position="202"/>
        <end position="336"/>
    </location>
</feature>
<dbReference type="Gene3D" id="3.40.50.970">
    <property type="match status" value="2"/>
</dbReference>
<evidence type="ECO:0000256" key="8">
    <source>
        <dbReference type="ARBA" id="ARBA00022842"/>
    </source>
</evidence>
<feature type="domain" description="Thiamine pyrophosphate enzyme TPP-binding" evidence="15">
    <location>
        <begin position="411"/>
        <end position="526"/>
    </location>
</feature>
<evidence type="ECO:0000256" key="6">
    <source>
        <dbReference type="ARBA" id="ARBA00022723"/>
    </source>
</evidence>
<evidence type="ECO:0000256" key="10">
    <source>
        <dbReference type="ARBA" id="ARBA00023239"/>
    </source>
</evidence>
<comment type="cofactor">
    <cofactor evidence="11">
        <name>Mg(2+)</name>
        <dbReference type="ChEBI" id="CHEBI:18420"/>
    </cofactor>
    <text evidence="11">Binds 1 Mg(2+) per subunit.</text>
</comment>
<evidence type="ECO:0000313" key="18">
    <source>
        <dbReference type="Proteomes" id="UP000813461"/>
    </source>
</evidence>
<dbReference type="InterPro" id="IPR047213">
    <property type="entry name" value="TPP_PYR_PDC_IPDC-like"/>
</dbReference>
<keyword evidence="9 12" id="KW-0786">Thiamine pyrophosphate</keyword>
<keyword evidence="7" id="KW-0210">Decarboxylase</keyword>
<feature type="binding site" evidence="11">
    <location>
        <position position="475"/>
    </location>
    <ligand>
        <name>Mg(2+)</name>
        <dbReference type="ChEBI" id="CHEBI:18420"/>
    </ligand>
</feature>
<evidence type="ECO:0000256" key="11">
    <source>
        <dbReference type="PIRSR" id="PIRSR036565-2"/>
    </source>
</evidence>
<dbReference type="AlphaFoldDB" id="A0A8K0VWH8"/>
<evidence type="ECO:0000256" key="13">
    <source>
        <dbReference type="SAM" id="Phobius"/>
    </source>
</evidence>
<evidence type="ECO:0000256" key="12">
    <source>
        <dbReference type="RuleBase" id="RU362132"/>
    </source>
</evidence>
<keyword evidence="13" id="KW-0812">Transmembrane</keyword>
<dbReference type="InterPro" id="IPR012000">
    <property type="entry name" value="Thiamin_PyroP_enz_cen_dom"/>
</dbReference>
<evidence type="ECO:0000256" key="4">
    <source>
        <dbReference type="ARBA" id="ARBA00013202"/>
    </source>
</evidence>
<comment type="caution">
    <text evidence="17">The sequence shown here is derived from an EMBL/GenBank/DDBJ whole genome shotgun (WGS) entry which is preliminary data.</text>
</comment>
<dbReference type="FunFam" id="3.40.50.970:FF:000024">
    <property type="entry name" value="Pyruvate decarboxylase isozyme"/>
    <property type="match status" value="1"/>
</dbReference>
<dbReference type="OrthoDB" id="3970464at2759"/>
<dbReference type="PANTHER" id="PTHR43452:SF11">
    <property type="entry name" value="PYRUVATE DECARBOXYLASE"/>
    <property type="match status" value="1"/>
</dbReference>
<dbReference type="Pfam" id="PF02775">
    <property type="entry name" value="TPP_enzyme_C"/>
    <property type="match status" value="1"/>
</dbReference>
<comment type="similarity">
    <text evidence="3 12">Belongs to the TPP enzyme family.</text>
</comment>
<feature type="domain" description="Thiamine pyrophosphate enzyme N-terminal TPP-binding" evidence="16">
    <location>
        <begin position="7"/>
        <end position="116"/>
    </location>
</feature>
<dbReference type="CDD" id="cd07038">
    <property type="entry name" value="TPP_PYR_PDC_IPDC_like"/>
    <property type="match status" value="1"/>
</dbReference>
<dbReference type="GO" id="GO:0005829">
    <property type="term" value="C:cytosol"/>
    <property type="evidence" value="ECO:0007669"/>
    <property type="project" value="TreeGrafter"/>
</dbReference>
<keyword evidence="8 11" id="KW-0460">Magnesium</keyword>
<dbReference type="Pfam" id="PF02776">
    <property type="entry name" value="TPP_enzyme_N"/>
    <property type="match status" value="1"/>
</dbReference>
<comment type="cofactor">
    <cofactor evidence="2">
        <name>thiamine diphosphate</name>
        <dbReference type="ChEBI" id="CHEBI:58937"/>
    </cofactor>
</comment>
<feature type="binding site" evidence="11">
    <location>
        <position position="448"/>
    </location>
    <ligand>
        <name>Mg(2+)</name>
        <dbReference type="ChEBI" id="CHEBI:18420"/>
    </ligand>
</feature>
<dbReference type="GO" id="GO:0000949">
    <property type="term" value="P:aromatic amino acid family catabolic process to alcohol via Ehrlich pathway"/>
    <property type="evidence" value="ECO:0007669"/>
    <property type="project" value="TreeGrafter"/>
</dbReference>
<dbReference type="InterPro" id="IPR012001">
    <property type="entry name" value="Thiamin_PyroP_enz_TPP-bd_dom"/>
</dbReference>
<dbReference type="Proteomes" id="UP000813461">
    <property type="component" value="Unassembled WGS sequence"/>
</dbReference>
<feature type="transmembrane region" description="Helical" evidence="13">
    <location>
        <begin position="422"/>
        <end position="446"/>
    </location>
</feature>
<evidence type="ECO:0000259" key="16">
    <source>
        <dbReference type="Pfam" id="PF02776"/>
    </source>
</evidence>
<gene>
    <name evidence="17" type="ORF">FB567DRAFT_570969</name>
</gene>
<evidence type="ECO:0000259" key="15">
    <source>
        <dbReference type="Pfam" id="PF02775"/>
    </source>
</evidence>
<feature type="transmembrane region" description="Helical" evidence="13">
    <location>
        <begin position="497"/>
        <end position="515"/>
    </location>
</feature>
<dbReference type="GO" id="GO:0000287">
    <property type="term" value="F:magnesium ion binding"/>
    <property type="evidence" value="ECO:0007669"/>
    <property type="project" value="InterPro"/>
</dbReference>